<reference evidence="1 2" key="1">
    <citation type="submission" date="2020-10" db="EMBL/GenBank/DDBJ databases">
        <title>Identification of Nocardia species via Next-generation sequencing and recognition of intraspecies genetic diversity.</title>
        <authorList>
            <person name="Li P."/>
            <person name="Li P."/>
            <person name="Lu B."/>
        </authorList>
    </citation>
    <scope>NUCLEOTIDE SEQUENCE [LARGE SCALE GENOMIC DNA]</scope>
    <source>
        <strain evidence="1 2">BJ06-0143</strain>
    </source>
</reference>
<dbReference type="EMBL" id="JADLQN010000006">
    <property type="protein sequence ID" value="MBF6357787.1"/>
    <property type="molecule type" value="Genomic_DNA"/>
</dbReference>
<proteinExistence type="predicted"/>
<accession>A0ABS0DH46</accession>
<dbReference type="Proteomes" id="UP000707731">
    <property type="component" value="Unassembled WGS sequence"/>
</dbReference>
<comment type="caution">
    <text evidence="1">The sequence shown here is derived from an EMBL/GenBank/DDBJ whole genome shotgun (WGS) entry which is preliminary data.</text>
</comment>
<evidence type="ECO:0000313" key="2">
    <source>
        <dbReference type="Proteomes" id="UP000707731"/>
    </source>
</evidence>
<organism evidence="1 2">
    <name type="scientific">Nocardia higoensis</name>
    <dbReference type="NCBI Taxonomy" id="228599"/>
    <lineage>
        <taxon>Bacteria</taxon>
        <taxon>Bacillati</taxon>
        <taxon>Actinomycetota</taxon>
        <taxon>Actinomycetes</taxon>
        <taxon>Mycobacteriales</taxon>
        <taxon>Nocardiaceae</taxon>
        <taxon>Nocardia</taxon>
    </lineage>
</organism>
<sequence>MTDRATARQLARLSAALHVPVERLDHLAALDIEDLAVLTDRVLARLHARYAARYRRLYRLGRRFPQRRAVPFAVRLLPPRLLGRVITAALSDEHDVDTAAESLNSIDPTVIADAAPFIDPAAIGRAAHLTSSEVVGEVMAELLRRQDFATADLFVDYMTAHMNAPATEPAVPAAPTPRRLGDRLTAFAKRGRS</sequence>
<evidence type="ECO:0000313" key="1">
    <source>
        <dbReference type="EMBL" id="MBF6357787.1"/>
    </source>
</evidence>
<dbReference type="RefSeq" id="WP_195004607.1">
    <property type="nucleotide sequence ID" value="NZ_JADLQN010000006.1"/>
</dbReference>
<gene>
    <name evidence="1" type="ORF">IU449_25135</name>
</gene>
<name>A0ABS0DH46_9NOCA</name>
<keyword evidence="2" id="KW-1185">Reference proteome</keyword>
<protein>
    <submittedName>
        <fullName evidence="1">Uncharacterized protein</fullName>
    </submittedName>
</protein>